<dbReference type="GO" id="GO:0008081">
    <property type="term" value="F:phosphoric diester hydrolase activity"/>
    <property type="evidence" value="ECO:0007669"/>
    <property type="project" value="InterPro"/>
</dbReference>
<evidence type="ECO:0000313" key="3">
    <source>
        <dbReference type="Proteomes" id="UP000253383"/>
    </source>
</evidence>
<name>A0A368JVE4_9BACT</name>
<evidence type="ECO:0000313" key="2">
    <source>
        <dbReference type="EMBL" id="RCR70916.1"/>
    </source>
</evidence>
<dbReference type="InterPro" id="IPR017946">
    <property type="entry name" value="PLC-like_Pdiesterase_TIM-brl"/>
</dbReference>
<accession>A0A368JVE4</accession>
<organism evidence="2 3">
    <name type="scientific">Larkinella punicea</name>
    <dbReference type="NCBI Taxonomy" id="2315727"/>
    <lineage>
        <taxon>Bacteria</taxon>
        <taxon>Pseudomonadati</taxon>
        <taxon>Bacteroidota</taxon>
        <taxon>Cytophagia</taxon>
        <taxon>Cytophagales</taxon>
        <taxon>Spirosomataceae</taxon>
        <taxon>Larkinella</taxon>
    </lineage>
</organism>
<dbReference type="PANTHER" id="PTHR31571:SF1">
    <property type="entry name" value="ALTERED INHERITANCE OF MITOCHONDRIA PROTEIN 6"/>
    <property type="match status" value="1"/>
</dbReference>
<dbReference type="Gene3D" id="3.20.20.190">
    <property type="entry name" value="Phosphatidylinositol (PI) phosphodiesterase"/>
    <property type="match status" value="1"/>
</dbReference>
<reference evidence="2 3" key="1">
    <citation type="submission" date="2018-07" db="EMBL/GenBank/DDBJ databases">
        <title>Genome analysis of Larkinella rosea.</title>
        <authorList>
            <person name="Zhou Z."/>
            <person name="Wang G."/>
        </authorList>
    </citation>
    <scope>NUCLEOTIDE SEQUENCE [LARGE SCALE GENOMIC DNA]</scope>
    <source>
        <strain evidence="3">zzj9</strain>
    </source>
</reference>
<proteinExistence type="predicted"/>
<dbReference type="Pfam" id="PF13653">
    <property type="entry name" value="GDPD_2"/>
    <property type="match status" value="1"/>
</dbReference>
<dbReference type="OrthoDB" id="9794455at2"/>
<dbReference type="InterPro" id="IPR051236">
    <property type="entry name" value="HAT_RTT109-like"/>
</dbReference>
<dbReference type="RefSeq" id="WP_114404831.1">
    <property type="nucleotide sequence ID" value="NZ_QOWE01000003.1"/>
</dbReference>
<comment type="caution">
    <text evidence="2">The sequence shown here is derived from an EMBL/GenBank/DDBJ whole genome shotgun (WGS) entry which is preliminary data.</text>
</comment>
<dbReference type="GO" id="GO:0006629">
    <property type="term" value="P:lipid metabolic process"/>
    <property type="evidence" value="ECO:0007669"/>
    <property type="project" value="InterPro"/>
</dbReference>
<sequence length="257" mass="29187">MARFICICLIVCWSQWSVAQKVHAHNDYEKPEPLTAAIRSQAGSIEADVFLVDGKLMVAHDKSQIQPGRTLDSLYLKPIATLFGQNKSRQSANGSVSKDRKYTFQLLIDLKDNGVEAIEELQKAVAPYRTCFDRAMNPMAIQLVVSGSRPPIANWIDYPAYILFDGRPSELYDDETIKHVALFSDTFQTYSRWNGEGEMPDKDRETLKRFIKRAHAQDKPIRFWAAPDNANSWKQLAKIGVDYINTDKVEECAKALK</sequence>
<dbReference type="PANTHER" id="PTHR31571">
    <property type="entry name" value="ALTERED INHERITANCE OF MITOCHONDRIA PROTEIN 6"/>
    <property type="match status" value="1"/>
</dbReference>
<dbReference type="Proteomes" id="UP000253383">
    <property type="component" value="Unassembled WGS sequence"/>
</dbReference>
<protein>
    <recommendedName>
        <fullName evidence="1">Altered inheritance of mitochondria protein 6</fullName>
    </recommendedName>
</protein>
<dbReference type="EMBL" id="QOWE01000003">
    <property type="protein sequence ID" value="RCR70916.1"/>
    <property type="molecule type" value="Genomic_DNA"/>
</dbReference>
<keyword evidence="3" id="KW-1185">Reference proteome</keyword>
<dbReference type="AlphaFoldDB" id="A0A368JVE4"/>
<dbReference type="SUPFAM" id="SSF51695">
    <property type="entry name" value="PLC-like phosphodiesterases"/>
    <property type="match status" value="1"/>
</dbReference>
<evidence type="ECO:0000256" key="1">
    <source>
        <dbReference type="ARBA" id="ARBA00014286"/>
    </source>
</evidence>
<dbReference type="CDD" id="cd08577">
    <property type="entry name" value="PI-PLCc_GDPD_SF_unchar3"/>
    <property type="match status" value="1"/>
</dbReference>
<gene>
    <name evidence="2" type="ORF">DUE52_04840</name>
</gene>
<dbReference type="InterPro" id="IPR039559">
    <property type="entry name" value="AIM6_PI-PLC-like_dom"/>
</dbReference>